<accession>A0ACC0Y9E6</accession>
<organism evidence="1 2">
    <name type="scientific">Pistacia integerrima</name>
    <dbReference type="NCBI Taxonomy" id="434235"/>
    <lineage>
        <taxon>Eukaryota</taxon>
        <taxon>Viridiplantae</taxon>
        <taxon>Streptophyta</taxon>
        <taxon>Embryophyta</taxon>
        <taxon>Tracheophyta</taxon>
        <taxon>Spermatophyta</taxon>
        <taxon>Magnoliopsida</taxon>
        <taxon>eudicotyledons</taxon>
        <taxon>Gunneridae</taxon>
        <taxon>Pentapetalae</taxon>
        <taxon>rosids</taxon>
        <taxon>malvids</taxon>
        <taxon>Sapindales</taxon>
        <taxon>Anacardiaceae</taxon>
        <taxon>Pistacia</taxon>
    </lineage>
</organism>
<evidence type="ECO:0000313" key="1">
    <source>
        <dbReference type="EMBL" id="KAJ0031911.1"/>
    </source>
</evidence>
<gene>
    <name evidence="1" type="ORF">Pint_13977</name>
</gene>
<dbReference type="EMBL" id="CM047743">
    <property type="protein sequence ID" value="KAJ0031911.1"/>
    <property type="molecule type" value="Genomic_DNA"/>
</dbReference>
<evidence type="ECO:0000313" key="2">
    <source>
        <dbReference type="Proteomes" id="UP001163603"/>
    </source>
</evidence>
<reference evidence="2" key="1">
    <citation type="journal article" date="2023" name="G3 (Bethesda)">
        <title>Genome assembly and association tests identify interacting loci associated with vigor, precocity, and sex in interspecific pistachio rootstocks.</title>
        <authorList>
            <person name="Palmer W."/>
            <person name="Jacygrad E."/>
            <person name="Sagayaradj S."/>
            <person name="Cavanaugh K."/>
            <person name="Han R."/>
            <person name="Bertier L."/>
            <person name="Beede B."/>
            <person name="Kafkas S."/>
            <person name="Golino D."/>
            <person name="Preece J."/>
            <person name="Michelmore R."/>
        </authorList>
    </citation>
    <scope>NUCLEOTIDE SEQUENCE [LARGE SCALE GENOMIC DNA]</scope>
</reference>
<proteinExistence type="predicted"/>
<name>A0ACC0Y9E6_9ROSI</name>
<comment type="caution">
    <text evidence="1">The sequence shown here is derived from an EMBL/GenBank/DDBJ whole genome shotgun (WGS) entry which is preliminary data.</text>
</comment>
<dbReference type="Proteomes" id="UP001163603">
    <property type="component" value="Chromosome 8"/>
</dbReference>
<keyword evidence="2" id="KW-1185">Reference proteome</keyword>
<protein>
    <submittedName>
        <fullName evidence="1">Uncharacterized protein</fullName>
    </submittedName>
</protein>
<sequence>MYNSYNVCFCFWFFHFCCNVFHDPSIDLQVNYFMNAIEDMASRSLRCVAVAYTTYDREKVPADEEQLSQWVLPEDDLVLLAIVGLKDPCRPSVKDAVRVCQIAGVKVRMVTGDNIQTAKAIALECGILTSEADATEPNIIDGKKFRALPDAQREEIAEQISV</sequence>